<gene>
    <name evidence="1" type="ORF">Llon_1031</name>
</gene>
<dbReference type="STRING" id="45068.Llon_1031"/>
<evidence type="ECO:0000313" key="1">
    <source>
        <dbReference type="EMBL" id="KTD21866.1"/>
    </source>
</evidence>
<proteinExistence type="predicted"/>
<organism evidence="1 2">
    <name type="scientific">Legionella londiniensis</name>
    <dbReference type="NCBI Taxonomy" id="45068"/>
    <lineage>
        <taxon>Bacteria</taxon>
        <taxon>Pseudomonadati</taxon>
        <taxon>Pseudomonadota</taxon>
        <taxon>Gammaproteobacteria</taxon>
        <taxon>Legionellales</taxon>
        <taxon>Legionellaceae</taxon>
        <taxon>Legionella</taxon>
    </lineage>
</organism>
<dbReference type="EMBL" id="LNYK01000014">
    <property type="protein sequence ID" value="KTD21866.1"/>
    <property type="molecule type" value="Genomic_DNA"/>
</dbReference>
<accession>A0A0W0VP99</accession>
<dbReference type="OrthoDB" id="5647017at2"/>
<sequence>MNKDWPTKEKDLYIAQTIMEEYAKEQNCDSLGLFELVLDQKEKRLDLRLASWVLTMAQQFSAMYGANQGDFVTRQVISRCLTQGHTIH</sequence>
<dbReference type="AlphaFoldDB" id="A0A0W0VP99"/>
<keyword evidence="2" id="KW-1185">Reference proteome</keyword>
<dbReference type="PATRIC" id="fig|45068.5.peg.1115"/>
<reference evidence="1 2" key="1">
    <citation type="submission" date="2015-11" db="EMBL/GenBank/DDBJ databases">
        <title>Genomic analysis of 38 Legionella species identifies large and diverse effector repertoires.</title>
        <authorList>
            <person name="Burstein D."/>
            <person name="Amaro F."/>
            <person name="Zusman T."/>
            <person name="Lifshitz Z."/>
            <person name="Cohen O."/>
            <person name="Gilbert J.A."/>
            <person name="Pupko T."/>
            <person name="Shuman H.A."/>
            <person name="Segal G."/>
        </authorList>
    </citation>
    <scope>NUCLEOTIDE SEQUENCE [LARGE SCALE GENOMIC DNA]</scope>
    <source>
        <strain evidence="1 2">ATCC 49505</strain>
    </source>
</reference>
<evidence type="ECO:0000313" key="2">
    <source>
        <dbReference type="Proteomes" id="UP000054997"/>
    </source>
</evidence>
<dbReference type="Proteomes" id="UP000054997">
    <property type="component" value="Unassembled WGS sequence"/>
</dbReference>
<protein>
    <submittedName>
        <fullName evidence="1">Uncharacterized protein</fullName>
    </submittedName>
</protein>
<dbReference type="RefSeq" id="WP_058529017.1">
    <property type="nucleotide sequence ID" value="NZ_CAAAHZ010000006.1"/>
</dbReference>
<comment type="caution">
    <text evidence="1">The sequence shown here is derived from an EMBL/GenBank/DDBJ whole genome shotgun (WGS) entry which is preliminary data.</text>
</comment>
<name>A0A0W0VP99_9GAMM</name>